<evidence type="ECO:0000256" key="1">
    <source>
        <dbReference type="ARBA" id="ARBA00006134"/>
    </source>
</evidence>
<evidence type="ECO:0000256" key="7">
    <source>
        <dbReference type="ARBA" id="ARBA00048328"/>
    </source>
</evidence>
<evidence type="ECO:0000256" key="2">
    <source>
        <dbReference type="ARBA" id="ARBA00012360"/>
    </source>
</evidence>
<keyword evidence="5" id="KW-0560">Oxidoreductase</keyword>
<organism evidence="10 11">
    <name type="scientific">Nocardioides agri</name>
    <dbReference type="NCBI Taxonomy" id="2682843"/>
    <lineage>
        <taxon>Bacteria</taxon>
        <taxon>Bacillati</taxon>
        <taxon>Actinomycetota</taxon>
        <taxon>Actinomycetes</taxon>
        <taxon>Propionibacteriales</taxon>
        <taxon>Nocardioidaceae</taxon>
        <taxon>Nocardioides</taxon>
    </lineage>
</organism>
<keyword evidence="11" id="KW-1185">Reference proteome</keyword>
<dbReference type="Proteomes" id="UP000473525">
    <property type="component" value="Unassembled WGS sequence"/>
</dbReference>
<reference evidence="10 11" key="1">
    <citation type="submission" date="2019-12" db="EMBL/GenBank/DDBJ databases">
        <authorList>
            <person name="Huq M.A."/>
        </authorList>
    </citation>
    <scope>NUCLEOTIDE SEQUENCE [LARGE SCALE GENOMIC DNA]</scope>
    <source>
        <strain evidence="10 11">MAH-18</strain>
    </source>
</reference>
<evidence type="ECO:0000256" key="3">
    <source>
        <dbReference type="ARBA" id="ARBA00022617"/>
    </source>
</evidence>
<comment type="caution">
    <text evidence="10">The sequence shown here is derived from an EMBL/GenBank/DDBJ whole genome shotgun (WGS) entry which is preliminary data.</text>
</comment>
<name>A0A6L6XNJ1_9ACTN</name>
<dbReference type="RefSeq" id="WP_157341185.1">
    <property type="nucleotide sequence ID" value="NZ_WSEK01000004.1"/>
</dbReference>
<proteinExistence type="inferred from homology"/>
<dbReference type="GO" id="GO:0020037">
    <property type="term" value="F:heme binding"/>
    <property type="evidence" value="ECO:0007669"/>
    <property type="project" value="TreeGrafter"/>
</dbReference>
<dbReference type="EC" id="1.14.14.18" evidence="2"/>
<comment type="catalytic activity">
    <reaction evidence="7">
        <text>heme b + 3 reduced [NADPH--hemoprotein reductase] + 3 O2 = biliverdin IXalpha + CO + Fe(2+) + 3 oxidized [NADPH--hemoprotein reductase] + 3 H2O + H(+)</text>
        <dbReference type="Rhea" id="RHEA:21764"/>
        <dbReference type="Rhea" id="RHEA-COMP:11964"/>
        <dbReference type="Rhea" id="RHEA-COMP:11965"/>
        <dbReference type="ChEBI" id="CHEBI:15377"/>
        <dbReference type="ChEBI" id="CHEBI:15378"/>
        <dbReference type="ChEBI" id="CHEBI:15379"/>
        <dbReference type="ChEBI" id="CHEBI:17245"/>
        <dbReference type="ChEBI" id="CHEBI:29033"/>
        <dbReference type="ChEBI" id="CHEBI:57618"/>
        <dbReference type="ChEBI" id="CHEBI:57991"/>
        <dbReference type="ChEBI" id="CHEBI:58210"/>
        <dbReference type="ChEBI" id="CHEBI:60344"/>
        <dbReference type="EC" id="1.14.14.18"/>
    </reaction>
</comment>
<dbReference type="InterPro" id="IPR016084">
    <property type="entry name" value="Haem_Oase-like_multi-hlx"/>
</dbReference>
<dbReference type="Pfam" id="PF01126">
    <property type="entry name" value="Heme_oxygenase"/>
    <property type="match status" value="1"/>
</dbReference>
<dbReference type="GO" id="GO:0006788">
    <property type="term" value="P:heme oxidation"/>
    <property type="evidence" value="ECO:0007669"/>
    <property type="project" value="InterPro"/>
</dbReference>
<dbReference type="PANTHER" id="PTHR10720">
    <property type="entry name" value="HEME OXYGENASE"/>
    <property type="match status" value="1"/>
</dbReference>
<dbReference type="PIRSF" id="PIRSF000343">
    <property type="entry name" value="Haem_Oase"/>
    <property type="match status" value="1"/>
</dbReference>
<dbReference type="PANTHER" id="PTHR10720:SF0">
    <property type="entry name" value="HEME OXYGENASE"/>
    <property type="match status" value="1"/>
</dbReference>
<feature type="binding site" evidence="8">
    <location>
        <position position="136"/>
    </location>
    <ligand>
        <name>heme b</name>
        <dbReference type="ChEBI" id="CHEBI:60344"/>
    </ligand>
</feature>
<evidence type="ECO:0000256" key="4">
    <source>
        <dbReference type="ARBA" id="ARBA00022723"/>
    </source>
</evidence>
<dbReference type="InterPro" id="IPR018207">
    <property type="entry name" value="Haem_oxygenase_CS"/>
</dbReference>
<dbReference type="GO" id="GO:0006979">
    <property type="term" value="P:response to oxidative stress"/>
    <property type="evidence" value="ECO:0007669"/>
    <property type="project" value="TreeGrafter"/>
</dbReference>
<dbReference type="InterPro" id="IPR002051">
    <property type="entry name" value="Haem_Oase"/>
</dbReference>
<dbReference type="GO" id="GO:0046872">
    <property type="term" value="F:metal ion binding"/>
    <property type="evidence" value="ECO:0007669"/>
    <property type="project" value="UniProtKB-KW"/>
</dbReference>
<gene>
    <name evidence="10" type="ORF">GON03_06435</name>
</gene>
<keyword evidence="6 9" id="KW-0408">Iron</keyword>
<keyword evidence="4 9" id="KW-0479">Metal-binding</keyword>
<dbReference type="GO" id="GO:0004392">
    <property type="term" value="F:heme oxygenase (decyclizing) activity"/>
    <property type="evidence" value="ECO:0007669"/>
    <property type="project" value="UniProtKB-EC"/>
</dbReference>
<dbReference type="GO" id="GO:0042167">
    <property type="term" value="P:heme catabolic process"/>
    <property type="evidence" value="ECO:0007669"/>
    <property type="project" value="TreeGrafter"/>
</dbReference>
<dbReference type="PRINTS" id="PR00088">
    <property type="entry name" value="HAEMOXYGNASE"/>
</dbReference>
<dbReference type="CDD" id="cd19165">
    <property type="entry name" value="HemeO"/>
    <property type="match status" value="1"/>
</dbReference>
<dbReference type="Gene3D" id="1.20.910.10">
    <property type="entry name" value="Heme oxygenase-like"/>
    <property type="match status" value="1"/>
</dbReference>
<protein>
    <recommendedName>
        <fullName evidence="2">heme oxygenase (biliverdin-producing)</fullName>
        <ecNumber evidence="2">1.14.14.18</ecNumber>
    </recommendedName>
</protein>
<sequence>MRAVRVVRHGEPTTEPTLSVAMREGSQAEHRAAEDSAFMSELLGGRVDERGYADYLLRLRRVYAVMEAVVRAHHHEPAVAAVHDAALERLAAIDADLDHWSPGVDRTVASPATDAYCARLCTAADEWPTLLVAHHYTRYLGDLSGGQAIGRILDRTFDLDGAGIAFYDFPEVGKPKVYKDGYRARLDALDLTADETARVVEEVRGAFRLNRALFAELGENLAAYAR</sequence>
<dbReference type="SUPFAM" id="SSF48613">
    <property type="entry name" value="Heme oxygenase-like"/>
    <property type="match status" value="1"/>
</dbReference>
<feature type="binding site" description="axial binding residue" evidence="9">
    <location>
        <position position="30"/>
    </location>
    <ligand>
        <name>heme b</name>
        <dbReference type="ChEBI" id="CHEBI:60344"/>
    </ligand>
    <ligandPart>
        <name>Fe</name>
        <dbReference type="ChEBI" id="CHEBI:18248"/>
    </ligandPart>
</feature>
<evidence type="ECO:0000256" key="5">
    <source>
        <dbReference type="ARBA" id="ARBA00023002"/>
    </source>
</evidence>
<dbReference type="PROSITE" id="PS00593">
    <property type="entry name" value="HEME_OXYGENASE"/>
    <property type="match status" value="1"/>
</dbReference>
<comment type="similarity">
    <text evidence="1">Belongs to the heme oxygenase family.</text>
</comment>
<dbReference type="AlphaFoldDB" id="A0A6L6XNJ1"/>
<evidence type="ECO:0000313" key="11">
    <source>
        <dbReference type="Proteomes" id="UP000473525"/>
    </source>
</evidence>
<dbReference type="InterPro" id="IPR016053">
    <property type="entry name" value="Haem_Oase-like"/>
</dbReference>
<evidence type="ECO:0000256" key="8">
    <source>
        <dbReference type="PIRSR" id="PIRSR000343-1"/>
    </source>
</evidence>
<keyword evidence="3 8" id="KW-0349">Heme</keyword>
<evidence type="ECO:0000256" key="6">
    <source>
        <dbReference type="ARBA" id="ARBA00023004"/>
    </source>
</evidence>
<evidence type="ECO:0000256" key="9">
    <source>
        <dbReference type="PIRSR" id="PIRSR000343-2"/>
    </source>
</evidence>
<evidence type="ECO:0000313" key="10">
    <source>
        <dbReference type="EMBL" id="MVQ48814.1"/>
    </source>
</evidence>
<feature type="binding site" evidence="8">
    <location>
        <position position="23"/>
    </location>
    <ligand>
        <name>heme b</name>
        <dbReference type="ChEBI" id="CHEBI:60344"/>
    </ligand>
</feature>
<dbReference type="EMBL" id="WSEK01000004">
    <property type="protein sequence ID" value="MVQ48814.1"/>
    <property type="molecule type" value="Genomic_DNA"/>
</dbReference>
<feature type="binding site" evidence="8">
    <location>
        <position position="183"/>
    </location>
    <ligand>
        <name>heme b</name>
        <dbReference type="ChEBI" id="CHEBI:60344"/>
    </ligand>
</feature>
<accession>A0A6L6XNJ1</accession>